<feature type="transmembrane region" description="Helical" evidence="10">
    <location>
        <begin position="177"/>
        <end position="201"/>
    </location>
</feature>
<dbReference type="Gene3D" id="1.20.1070.10">
    <property type="entry name" value="Rhodopsin 7-helix transmembrane proteins"/>
    <property type="match status" value="1"/>
</dbReference>
<evidence type="ECO:0000256" key="4">
    <source>
        <dbReference type="ARBA" id="ARBA00022989"/>
    </source>
</evidence>
<keyword evidence="3 9" id="KW-0812">Transmembrane</keyword>
<dbReference type="PROSITE" id="PS50262">
    <property type="entry name" value="G_PROTEIN_RECEP_F1_2"/>
    <property type="match status" value="1"/>
</dbReference>
<keyword evidence="12" id="KW-1185">Reference proteome</keyword>
<keyword evidence="2" id="KW-1003">Cell membrane</keyword>
<organism evidence="12 13">
    <name type="scientific">Pogona vitticeps</name>
    <name type="common">central bearded dragon</name>
    <dbReference type="NCBI Taxonomy" id="103695"/>
    <lineage>
        <taxon>Eukaryota</taxon>
        <taxon>Metazoa</taxon>
        <taxon>Chordata</taxon>
        <taxon>Craniata</taxon>
        <taxon>Vertebrata</taxon>
        <taxon>Euteleostomi</taxon>
        <taxon>Lepidosauria</taxon>
        <taxon>Squamata</taxon>
        <taxon>Bifurcata</taxon>
        <taxon>Unidentata</taxon>
        <taxon>Episquamata</taxon>
        <taxon>Toxicofera</taxon>
        <taxon>Iguania</taxon>
        <taxon>Acrodonta</taxon>
        <taxon>Agamidae</taxon>
        <taxon>Amphibolurinae</taxon>
        <taxon>Pogona</taxon>
    </lineage>
</organism>
<feature type="transmembrane region" description="Helical" evidence="10">
    <location>
        <begin position="213"/>
        <end position="238"/>
    </location>
</feature>
<dbReference type="PANTHER" id="PTHR45822:SF5">
    <property type="entry name" value="FREE FATTY ACID RECEPTOR 2"/>
    <property type="match status" value="1"/>
</dbReference>
<dbReference type="PRINTS" id="PR01904">
    <property type="entry name" value="GPR40FAMILY"/>
</dbReference>
<evidence type="ECO:0000259" key="11">
    <source>
        <dbReference type="PROSITE" id="PS50262"/>
    </source>
</evidence>
<keyword evidence="5 9" id="KW-0297">G-protein coupled receptor</keyword>
<dbReference type="GO" id="GO:0071398">
    <property type="term" value="P:cellular response to fatty acid"/>
    <property type="evidence" value="ECO:0007669"/>
    <property type="project" value="TreeGrafter"/>
</dbReference>
<dbReference type="OrthoDB" id="5961208at2759"/>
<dbReference type="PANTHER" id="PTHR45822">
    <property type="entry name" value="FREE FATTY ACID RECEPTOR 2-RELATED"/>
    <property type="match status" value="1"/>
</dbReference>
<dbReference type="Pfam" id="PF00001">
    <property type="entry name" value="7tm_1"/>
    <property type="match status" value="1"/>
</dbReference>
<dbReference type="PROSITE" id="PS00237">
    <property type="entry name" value="G_PROTEIN_RECEP_F1_1"/>
    <property type="match status" value="1"/>
</dbReference>
<accession>A0A6J0VBA1</accession>
<dbReference type="InterPro" id="IPR013312">
    <property type="entry name" value="GPR40-rel_orph"/>
</dbReference>
<evidence type="ECO:0000256" key="1">
    <source>
        <dbReference type="ARBA" id="ARBA00004651"/>
    </source>
</evidence>
<dbReference type="PRINTS" id="PR00237">
    <property type="entry name" value="GPCRRHODOPSN"/>
</dbReference>
<name>A0A6J0VBA1_9SAUR</name>
<proteinExistence type="inferred from homology"/>
<dbReference type="InterPro" id="IPR000276">
    <property type="entry name" value="GPCR_Rhodpsn"/>
</dbReference>
<dbReference type="GO" id="GO:0005886">
    <property type="term" value="C:plasma membrane"/>
    <property type="evidence" value="ECO:0007669"/>
    <property type="project" value="UniProtKB-SubCell"/>
</dbReference>
<evidence type="ECO:0000256" key="9">
    <source>
        <dbReference type="RuleBase" id="RU000688"/>
    </source>
</evidence>
<dbReference type="InParanoid" id="A0A6J0VBA1"/>
<evidence type="ECO:0000256" key="3">
    <source>
        <dbReference type="ARBA" id="ARBA00022692"/>
    </source>
</evidence>
<dbReference type="RefSeq" id="XP_020670121.2">
    <property type="nucleotide sequence ID" value="XM_020814462.2"/>
</dbReference>
<feature type="transmembrane region" description="Helical" evidence="10">
    <location>
        <begin position="6"/>
        <end position="30"/>
    </location>
</feature>
<feature type="transmembrane region" description="Helical" evidence="10">
    <location>
        <begin position="42"/>
        <end position="60"/>
    </location>
</feature>
<gene>
    <name evidence="13" type="primary">LOC110090705</name>
</gene>
<dbReference type="InterPro" id="IPR017452">
    <property type="entry name" value="GPCR_Rhodpsn_7TM"/>
</dbReference>
<dbReference type="GeneID" id="110090705"/>
<evidence type="ECO:0000256" key="2">
    <source>
        <dbReference type="ARBA" id="ARBA00022475"/>
    </source>
</evidence>
<keyword evidence="6 10" id="KW-0472">Membrane</keyword>
<comment type="subcellular location">
    <subcellularLocation>
        <location evidence="1">Cell membrane</location>
        <topology evidence="1">Multi-pass membrane protein</topology>
    </subcellularLocation>
</comment>
<evidence type="ECO:0000256" key="5">
    <source>
        <dbReference type="ARBA" id="ARBA00023040"/>
    </source>
</evidence>
<keyword evidence="4 10" id="KW-1133">Transmembrane helix</keyword>
<feature type="transmembrane region" description="Helical" evidence="10">
    <location>
        <begin position="119"/>
        <end position="143"/>
    </location>
</feature>
<dbReference type="Proteomes" id="UP001652642">
    <property type="component" value="Chromosome 9"/>
</dbReference>
<keyword evidence="7 9" id="KW-0675">Receptor</keyword>
<keyword evidence="8 9" id="KW-0807">Transducer</keyword>
<feature type="domain" description="G-protein coupled receptors family 1 profile" evidence="11">
    <location>
        <begin position="21"/>
        <end position="267"/>
    </location>
</feature>
<feature type="transmembrane region" description="Helical" evidence="10">
    <location>
        <begin position="250"/>
        <end position="269"/>
    </location>
</feature>
<evidence type="ECO:0000256" key="8">
    <source>
        <dbReference type="ARBA" id="ARBA00023224"/>
    </source>
</evidence>
<protein>
    <submittedName>
        <fullName evidence="13">Free fatty acid receptor 3-like</fullName>
    </submittedName>
</protein>
<evidence type="ECO:0000256" key="10">
    <source>
        <dbReference type="SAM" id="Phobius"/>
    </source>
</evidence>
<dbReference type="SUPFAM" id="SSF81321">
    <property type="entry name" value="Family A G protein-coupled receptor-like"/>
    <property type="match status" value="1"/>
</dbReference>
<reference evidence="13" key="1">
    <citation type="submission" date="2025-08" db="UniProtKB">
        <authorList>
            <consortium name="RefSeq"/>
        </authorList>
    </citation>
    <scope>IDENTIFICATION</scope>
</reference>
<dbReference type="CDD" id="cd15170">
    <property type="entry name" value="7tmA_FFAR2_FFAR3"/>
    <property type="match status" value="1"/>
</dbReference>
<comment type="similarity">
    <text evidence="9">Belongs to the G-protein coupled receptor 1 family.</text>
</comment>
<evidence type="ECO:0000313" key="12">
    <source>
        <dbReference type="Proteomes" id="UP001652642"/>
    </source>
</evidence>
<evidence type="ECO:0000256" key="7">
    <source>
        <dbReference type="ARBA" id="ARBA00023170"/>
    </source>
</evidence>
<dbReference type="GO" id="GO:0004930">
    <property type="term" value="F:G protein-coupled receptor activity"/>
    <property type="evidence" value="ECO:0007669"/>
    <property type="project" value="UniProtKB-KW"/>
</dbReference>
<evidence type="ECO:0000256" key="6">
    <source>
        <dbReference type="ARBA" id="ARBA00023136"/>
    </source>
</evidence>
<sequence length="377" mass="42732">MAIKAVLLVAYIFTFVVGFPSNLLACYAFLRKVFETPSSMDILLINLTVSDLLFLLFLPFKMAETASDMVWSLPVYLCPLTNFCFYSSIYLSTLFLTAVSVERYLCVAYPVRYRLERRLTYAIAVSLLFWLLAYSHCSVVFIVEYHNRTLLQLDNTTCYEDFSPNQLRVLLPVRLELSLVLFLLPFAITLFCYISVIRILASLPNIQPQRKQRAVGLAFATLLNFAICFGPLNISHIVGFIQNQSPSWRPYAFILSSFNTILDPVVFYFSSSTIRQKFAQCWFSRCLRLPAFASHCTSWCFREAEEKDEEAGAGRASISDQWSGSAIRDTPHTVGGESSLAVMVLEIRAVSTLQLARFGEQQDCVHTGPEAFLKQIS</sequence>
<dbReference type="AlphaFoldDB" id="A0A6J0VBA1"/>
<dbReference type="KEGG" id="pvt:110090705"/>
<feature type="transmembrane region" description="Helical" evidence="10">
    <location>
        <begin position="80"/>
        <end position="99"/>
    </location>
</feature>
<evidence type="ECO:0000313" key="13">
    <source>
        <dbReference type="RefSeq" id="XP_020670121.2"/>
    </source>
</evidence>